<name>Q2FNV1_METHJ</name>
<reference evidence="4" key="1">
    <citation type="journal article" date="2016" name="Stand. Genomic Sci.">
        <title>Complete genome sequence of Methanospirillum hungatei type strain JF1.</title>
        <authorList>
            <person name="Gunsalus R.P."/>
            <person name="Cook L.E."/>
            <person name="Crable B."/>
            <person name="Rohlin L."/>
            <person name="McDonald E."/>
            <person name="Mouttaki H."/>
            <person name="Sieber J.R."/>
            <person name="Poweleit N."/>
            <person name="Zhou H."/>
            <person name="Lapidus A.L."/>
            <person name="Daligault H.E."/>
            <person name="Land M."/>
            <person name="Gilna P."/>
            <person name="Ivanova N."/>
            <person name="Kyrpides N."/>
            <person name="Culley D.E."/>
            <person name="McInerney M.J."/>
        </authorList>
    </citation>
    <scope>NUCLEOTIDE SEQUENCE [LARGE SCALE GENOMIC DNA]</scope>
    <source>
        <strain evidence="4">ATCC 27890 / DSM 864 / NBRC 100397 / JF-1</strain>
    </source>
</reference>
<organism evidence="3 4">
    <name type="scientific">Methanospirillum hungatei JF-1 (strain ATCC 27890 / DSM 864 / NBRC 100397 / JF-1)</name>
    <dbReference type="NCBI Taxonomy" id="323259"/>
    <lineage>
        <taxon>Archaea</taxon>
        <taxon>Methanobacteriati</taxon>
        <taxon>Methanobacteriota</taxon>
        <taxon>Stenosarchaea group</taxon>
        <taxon>Methanomicrobia</taxon>
        <taxon>Methanomicrobiales</taxon>
        <taxon>Methanospirillaceae</taxon>
        <taxon>Methanospirillum</taxon>
    </lineage>
</organism>
<protein>
    <submittedName>
        <fullName evidence="3">4-oxalocrotonate tautomerase</fullName>
    </submittedName>
</protein>
<dbReference type="InterPro" id="IPR014347">
    <property type="entry name" value="Tautomerase/MIF_sf"/>
</dbReference>
<accession>Q2FNV1</accession>
<dbReference type="KEGG" id="mhu:Mhun_1542"/>
<dbReference type="eggNOG" id="arCOG02240">
    <property type="taxonomic scope" value="Archaea"/>
</dbReference>
<evidence type="ECO:0000313" key="3">
    <source>
        <dbReference type="EMBL" id="ABD41273.1"/>
    </source>
</evidence>
<dbReference type="EMBL" id="CP000254">
    <property type="protein sequence ID" value="ABD41273.1"/>
    <property type="molecule type" value="Genomic_DNA"/>
</dbReference>
<dbReference type="InterPro" id="IPR004370">
    <property type="entry name" value="4-OT-like_dom"/>
</dbReference>
<dbReference type="SUPFAM" id="SSF55331">
    <property type="entry name" value="Tautomerase/MIF"/>
    <property type="match status" value="1"/>
</dbReference>
<proteinExistence type="predicted"/>
<dbReference type="GO" id="GO:0016853">
    <property type="term" value="F:isomerase activity"/>
    <property type="evidence" value="ECO:0007669"/>
    <property type="project" value="UniProtKB-KW"/>
</dbReference>
<dbReference type="Proteomes" id="UP000001941">
    <property type="component" value="Chromosome"/>
</dbReference>
<gene>
    <name evidence="3" type="ordered locus">Mhun_1542</name>
</gene>
<evidence type="ECO:0000313" key="4">
    <source>
        <dbReference type="Proteomes" id="UP000001941"/>
    </source>
</evidence>
<dbReference type="InParanoid" id="Q2FNV1"/>
<keyword evidence="4" id="KW-1185">Reference proteome</keyword>
<dbReference type="EnsemblBacteria" id="ABD41273">
    <property type="protein sequence ID" value="ABD41273"/>
    <property type="gene ID" value="Mhun_1542"/>
</dbReference>
<evidence type="ECO:0000259" key="2">
    <source>
        <dbReference type="Pfam" id="PF01361"/>
    </source>
</evidence>
<dbReference type="Pfam" id="PF01361">
    <property type="entry name" value="Tautomerase"/>
    <property type="match status" value="1"/>
</dbReference>
<dbReference type="NCBIfam" id="NF041920">
    <property type="entry name" value="DmpI"/>
    <property type="match status" value="1"/>
</dbReference>
<dbReference type="Gene3D" id="3.30.429.10">
    <property type="entry name" value="Macrophage Migration Inhibitory Factor"/>
    <property type="match status" value="1"/>
</dbReference>
<dbReference type="HOGENOM" id="CLU_148073_2_1_2"/>
<feature type="domain" description="4-oxalocrotonate tautomerase-like" evidence="2">
    <location>
        <begin position="6"/>
        <end position="64"/>
    </location>
</feature>
<keyword evidence="1" id="KW-0413">Isomerase</keyword>
<evidence type="ECO:0000256" key="1">
    <source>
        <dbReference type="ARBA" id="ARBA00023235"/>
    </source>
</evidence>
<dbReference type="AlphaFoldDB" id="Q2FNV1"/>
<sequence>MEKRMPVISIEMGPTALEKKQELIQALTTAAAKILTLPEQSFVVLIKEYPLDAIGVGGQSLSHRIL</sequence>
<dbReference type="STRING" id="323259.Mhun_1542"/>